<reference evidence="3" key="1">
    <citation type="submission" date="2018-05" db="EMBL/GenBank/DDBJ databases">
        <title>Zavarzinia sp. HR-AS.</title>
        <authorList>
            <person name="Lee Y."/>
            <person name="Jeon C.O."/>
        </authorList>
    </citation>
    <scope>NUCLEOTIDE SEQUENCE [LARGE SCALE GENOMIC DNA]</scope>
    <source>
        <strain evidence="3">DSM 1231</strain>
    </source>
</reference>
<protein>
    <recommendedName>
        <fullName evidence="4">DUF4149 domain-containing protein</fullName>
    </recommendedName>
</protein>
<dbReference type="OrthoDB" id="192334at2"/>
<accession>A0A317DYT2</accession>
<proteinExistence type="predicted"/>
<dbReference type="AlphaFoldDB" id="A0A317DYT2"/>
<feature type="transmembrane region" description="Helical" evidence="1">
    <location>
        <begin position="12"/>
        <end position="35"/>
    </location>
</feature>
<name>A0A317DYT2_9PROT</name>
<keyword evidence="1" id="KW-1133">Transmembrane helix</keyword>
<dbReference type="RefSeq" id="WP_109922109.1">
    <property type="nucleotide sequence ID" value="NZ_QGLF01000004.1"/>
</dbReference>
<dbReference type="EMBL" id="QGLF01000004">
    <property type="protein sequence ID" value="PWR19917.1"/>
    <property type="molecule type" value="Genomic_DNA"/>
</dbReference>
<evidence type="ECO:0000313" key="2">
    <source>
        <dbReference type="EMBL" id="PWR19917.1"/>
    </source>
</evidence>
<keyword evidence="1" id="KW-0812">Transmembrane</keyword>
<dbReference type="Proteomes" id="UP000246077">
    <property type="component" value="Unassembled WGS sequence"/>
</dbReference>
<keyword evidence="1" id="KW-0472">Membrane</keyword>
<evidence type="ECO:0008006" key="4">
    <source>
        <dbReference type="Google" id="ProtNLM"/>
    </source>
</evidence>
<gene>
    <name evidence="2" type="ORF">DKG75_15820</name>
</gene>
<comment type="caution">
    <text evidence="2">The sequence shown here is derived from an EMBL/GenBank/DDBJ whole genome shotgun (WGS) entry which is preliminary data.</text>
</comment>
<evidence type="ECO:0000313" key="3">
    <source>
        <dbReference type="Proteomes" id="UP000246077"/>
    </source>
</evidence>
<sequence length="154" mass="16727">MQSADYKSGPLIAVLILVSAWTGLLVGVSFLATPVKFLAPSLTLPVALDVGRQTFFVFNRSEIVLAMSMLFLLLWSLRSKTMIGLGASLALFVLAQTVWMLPELDARVETILQDGALTPSSLHTLYVIAECMKLVLLLAIASIATRALLRPIVR</sequence>
<feature type="transmembrane region" description="Helical" evidence="1">
    <location>
        <begin position="82"/>
        <end position="102"/>
    </location>
</feature>
<feature type="transmembrane region" description="Helical" evidence="1">
    <location>
        <begin position="122"/>
        <end position="149"/>
    </location>
</feature>
<feature type="transmembrane region" description="Helical" evidence="1">
    <location>
        <begin position="55"/>
        <end position="75"/>
    </location>
</feature>
<keyword evidence="3" id="KW-1185">Reference proteome</keyword>
<organism evidence="2 3">
    <name type="scientific">Zavarzinia compransoris</name>
    <dbReference type="NCBI Taxonomy" id="1264899"/>
    <lineage>
        <taxon>Bacteria</taxon>
        <taxon>Pseudomonadati</taxon>
        <taxon>Pseudomonadota</taxon>
        <taxon>Alphaproteobacteria</taxon>
        <taxon>Rhodospirillales</taxon>
        <taxon>Zavarziniaceae</taxon>
        <taxon>Zavarzinia</taxon>
    </lineage>
</organism>
<evidence type="ECO:0000256" key="1">
    <source>
        <dbReference type="SAM" id="Phobius"/>
    </source>
</evidence>